<evidence type="ECO:0008006" key="4">
    <source>
        <dbReference type="Google" id="ProtNLM"/>
    </source>
</evidence>
<dbReference type="Proteomes" id="UP001234178">
    <property type="component" value="Unassembled WGS sequence"/>
</dbReference>
<sequence length="506" mass="56771">MSKFSREDINEDDVMAINRSKKTSFKRIRQLPASGSEDEMANSPVPPKPPAIALANTNLSSQSNLQSQRSCIKRTKSLPSNSKKPTRNENVRCFPEKQTGLRDTTSKPNDSFKDDSDILSFSDRTHHFSTRYRPVNYGYSVPEFGDEGEFQSMDTDLNQSNSENPENTRINHARHGSEKHSLQPNMSSNSIDTIEDDGNISKNIQLPFSGQAVHFSTRHRPVNYGYSVPSLSDEEDSPDTRTSAMEPEKAKTKSFHESDANHSVTKAKLALSSTSMAGKSNSDKGKSLLPSSNNKQQKSAWSRSQSAVSHRFPNDKAAPESQPHYSLYDNDNASPRSEPYHSRYDNNKASAVSRSQNSLRTVKFRNNETSSQLLHRGIVKANFGIQDNQKLTSGLFERMKWMDLALQKKSLNNEPEPDGFNFEIFPLTSMLEFEEVNDQLKPFHARKSLEEKLAVIGGKSPASLVRKILKKVLDKEFGKQFSWYGRRGNCSLGSSLLGKIILECTC</sequence>
<dbReference type="EMBL" id="JAOYFB010000002">
    <property type="protein sequence ID" value="KAK4007817.1"/>
    <property type="molecule type" value="Genomic_DNA"/>
</dbReference>
<feature type="compositionally biased region" description="Polar residues" evidence="1">
    <location>
        <begin position="289"/>
        <end position="308"/>
    </location>
</feature>
<proteinExistence type="predicted"/>
<feature type="compositionally biased region" description="Polar residues" evidence="1">
    <location>
        <begin position="271"/>
        <end position="280"/>
    </location>
</feature>
<feature type="region of interest" description="Disordered" evidence="1">
    <location>
        <begin position="25"/>
        <end position="112"/>
    </location>
</feature>
<feature type="compositionally biased region" description="Polar residues" evidence="1">
    <location>
        <begin position="152"/>
        <end position="170"/>
    </location>
</feature>
<evidence type="ECO:0000256" key="1">
    <source>
        <dbReference type="SAM" id="MobiDB-lite"/>
    </source>
</evidence>
<keyword evidence="3" id="KW-1185">Reference proteome</keyword>
<feature type="region of interest" description="Disordered" evidence="1">
    <location>
        <begin position="226"/>
        <end position="364"/>
    </location>
</feature>
<accession>A0ABQ9Z4J7</accession>
<organism evidence="2 3">
    <name type="scientific">Daphnia magna</name>
    <dbReference type="NCBI Taxonomy" id="35525"/>
    <lineage>
        <taxon>Eukaryota</taxon>
        <taxon>Metazoa</taxon>
        <taxon>Ecdysozoa</taxon>
        <taxon>Arthropoda</taxon>
        <taxon>Crustacea</taxon>
        <taxon>Branchiopoda</taxon>
        <taxon>Diplostraca</taxon>
        <taxon>Cladocera</taxon>
        <taxon>Anomopoda</taxon>
        <taxon>Daphniidae</taxon>
        <taxon>Daphnia</taxon>
    </lineage>
</organism>
<evidence type="ECO:0000313" key="3">
    <source>
        <dbReference type="Proteomes" id="UP001234178"/>
    </source>
</evidence>
<protein>
    <recommendedName>
        <fullName evidence="4">DUF4806 domain-containing protein</fullName>
    </recommendedName>
</protein>
<evidence type="ECO:0000313" key="2">
    <source>
        <dbReference type="EMBL" id="KAK4007817.1"/>
    </source>
</evidence>
<feature type="compositionally biased region" description="Low complexity" evidence="1">
    <location>
        <begin position="54"/>
        <end position="70"/>
    </location>
</feature>
<comment type="caution">
    <text evidence="2">The sequence shown here is derived from an EMBL/GenBank/DDBJ whole genome shotgun (WGS) entry which is preliminary data.</text>
</comment>
<gene>
    <name evidence="2" type="ORF">OUZ56_012969</name>
</gene>
<feature type="compositionally biased region" description="Basic and acidic residues" evidence="1">
    <location>
        <begin position="246"/>
        <end position="260"/>
    </location>
</feature>
<feature type="compositionally biased region" description="Polar residues" evidence="1">
    <location>
        <begin position="347"/>
        <end position="360"/>
    </location>
</feature>
<name>A0ABQ9Z4J7_9CRUS</name>
<reference evidence="2 3" key="1">
    <citation type="journal article" date="2023" name="Nucleic Acids Res.">
        <title>The hologenome of Daphnia magna reveals possible DNA methylation and microbiome-mediated evolution of the host genome.</title>
        <authorList>
            <person name="Chaturvedi A."/>
            <person name="Li X."/>
            <person name="Dhandapani V."/>
            <person name="Marshall H."/>
            <person name="Kissane S."/>
            <person name="Cuenca-Cambronero M."/>
            <person name="Asole G."/>
            <person name="Calvet F."/>
            <person name="Ruiz-Romero M."/>
            <person name="Marangio P."/>
            <person name="Guigo R."/>
            <person name="Rago D."/>
            <person name="Mirbahai L."/>
            <person name="Eastwood N."/>
            <person name="Colbourne J.K."/>
            <person name="Zhou J."/>
            <person name="Mallon E."/>
            <person name="Orsini L."/>
        </authorList>
    </citation>
    <scope>NUCLEOTIDE SEQUENCE [LARGE SCALE GENOMIC DNA]</scope>
    <source>
        <strain evidence="2">LRV0_1</strain>
    </source>
</reference>
<feature type="region of interest" description="Disordered" evidence="1">
    <location>
        <begin position="148"/>
        <end position="188"/>
    </location>
</feature>